<comment type="caution">
    <text evidence="2">The sequence shown here is derived from an EMBL/GenBank/DDBJ whole genome shotgun (WGS) entry which is preliminary data.</text>
</comment>
<reference evidence="2" key="1">
    <citation type="journal article" date="2023" name="Insect Mol. Biol.">
        <title>Genome sequencing provides insights into the evolution of gene families encoding plant cell wall-degrading enzymes in longhorned beetles.</title>
        <authorList>
            <person name="Shin N.R."/>
            <person name="Okamura Y."/>
            <person name="Kirsch R."/>
            <person name="Pauchet Y."/>
        </authorList>
    </citation>
    <scope>NUCLEOTIDE SEQUENCE</scope>
    <source>
        <tissue evidence="2">Midgut</tissue>
    </source>
</reference>
<name>A0ABQ9JV96_9CUCU</name>
<evidence type="ECO:0000313" key="2">
    <source>
        <dbReference type="EMBL" id="KAJ8982251.1"/>
    </source>
</evidence>
<keyword evidence="3" id="KW-1185">Reference proteome</keyword>
<keyword evidence="1" id="KW-0732">Signal</keyword>
<sequence length="155" mass="16852">MGATYSPIIAFCLVCFLAAVKAQYGFVGDFGSFRGFGGGLDTPLQSIRDPRENTGPVVFPPAPPDNGETSGVVVGASGYGFVPPHTSVTVRVVGFQLDKLNLIKNMDEKLIDALEYMKFYITIKVVIQGKFHKFIFNQLEGSVLFTLLIAAEIIR</sequence>
<organism evidence="2 3">
    <name type="scientific">Molorchus minor</name>
    <dbReference type="NCBI Taxonomy" id="1323400"/>
    <lineage>
        <taxon>Eukaryota</taxon>
        <taxon>Metazoa</taxon>
        <taxon>Ecdysozoa</taxon>
        <taxon>Arthropoda</taxon>
        <taxon>Hexapoda</taxon>
        <taxon>Insecta</taxon>
        <taxon>Pterygota</taxon>
        <taxon>Neoptera</taxon>
        <taxon>Endopterygota</taxon>
        <taxon>Coleoptera</taxon>
        <taxon>Polyphaga</taxon>
        <taxon>Cucujiformia</taxon>
        <taxon>Chrysomeloidea</taxon>
        <taxon>Cerambycidae</taxon>
        <taxon>Lamiinae</taxon>
        <taxon>Monochamini</taxon>
        <taxon>Molorchus</taxon>
    </lineage>
</organism>
<protein>
    <submittedName>
        <fullName evidence="2">Uncharacterized protein</fullName>
    </submittedName>
</protein>
<accession>A0ABQ9JV96</accession>
<evidence type="ECO:0000313" key="3">
    <source>
        <dbReference type="Proteomes" id="UP001162164"/>
    </source>
</evidence>
<evidence type="ECO:0000256" key="1">
    <source>
        <dbReference type="SAM" id="SignalP"/>
    </source>
</evidence>
<feature type="chain" id="PRO_5046419073" evidence="1">
    <location>
        <begin position="23"/>
        <end position="155"/>
    </location>
</feature>
<gene>
    <name evidence="2" type="ORF">NQ317_018640</name>
</gene>
<dbReference type="Proteomes" id="UP001162164">
    <property type="component" value="Unassembled WGS sequence"/>
</dbReference>
<dbReference type="EMBL" id="JAPWTJ010000138">
    <property type="protein sequence ID" value="KAJ8982251.1"/>
    <property type="molecule type" value="Genomic_DNA"/>
</dbReference>
<feature type="signal peptide" evidence="1">
    <location>
        <begin position="1"/>
        <end position="22"/>
    </location>
</feature>
<proteinExistence type="predicted"/>